<evidence type="ECO:0000256" key="2">
    <source>
        <dbReference type="SAM" id="SignalP"/>
    </source>
</evidence>
<keyword evidence="4" id="KW-1185">Reference proteome</keyword>
<feature type="transmembrane region" description="Helical" evidence="1">
    <location>
        <begin position="90"/>
        <end position="108"/>
    </location>
</feature>
<organism evidence="3 4">
    <name type="scientific">Dorea hominis</name>
    <dbReference type="NCBI Taxonomy" id="2763040"/>
    <lineage>
        <taxon>Bacteria</taxon>
        <taxon>Bacillati</taxon>
        <taxon>Bacillota</taxon>
        <taxon>Clostridia</taxon>
        <taxon>Lachnospirales</taxon>
        <taxon>Lachnospiraceae</taxon>
        <taxon>Dorea</taxon>
    </lineage>
</organism>
<evidence type="ECO:0000256" key="1">
    <source>
        <dbReference type="SAM" id="Phobius"/>
    </source>
</evidence>
<name>A0ABR7EW47_9FIRM</name>
<sequence length="223" mass="24539">MEKRKNIATKKSMVVQFVLLGICTAGTAFSQTLALKANIGVCACWDAVGLNVYQIFGIKVGTVSMCLHAICVLVQFLIQRKDFEKRKILQLPYVIVFGMLLNFFYYNVLTFEVHAYVAKVLLVITSYLGLGLFLGPMLLLNLITIPSEAMCNVLSGYAKVDYAKVRIGLDGVCIAASLALSFLGGVSLKVREGTVMGMLLLGPLEKLSMKVFEPQIERVKDIK</sequence>
<keyword evidence="2" id="KW-0732">Signal</keyword>
<gene>
    <name evidence="3" type="ORF">H8S07_09510</name>
</gene>
<dbReference type="Pfam" id="PF19700">
    <property type="entry name" value="DUF6198"/>
    <property type="match status" value="1"/>
</dbReference>
<dbReference type="InterPro" id="IPR038750">
    <property type="entry name" value="YczE/YyaS-like"/>
</dbReference>
<reference evidence="3 4" key="1">
    <citation type="submission" date="2020-08" db="EMBL/GenBank/DDBJ databases">
        <title>Genome public.</title>
        <authorList>
            <person name="Liu C."/>
            <person name="Sun Q."/>
        </authorList>
    </citation>
    <scope>NUCLEOTIDE SEQUENCE [LARGE SCALE GENOMIC DNA]</scope>
    <source>
        <strain evidence="3 4">NSJ-36</strain>
    </source>
</reference>
<keyword evidence="1" id="KW-1133">Transmembrane helix</keyword>
<keyword evidence="1" id="KW-0472">Membrane</keyword>
<dbReference type="Proteomes" id="UP000647235">
    <property type="component" value="Unassembled WGS sequence"/>
</dbReference>
<comment type="caution">
    <text evidence="3">The sequence shown here is derived from an EMBL/GenBank/DDBJ whole genome shotgun (WGS) entry which is preliminary data.</text>
</comment>
<feature type="transmembrane region" description="Helical" evidence="1">
    <location>
        <begin position="54"/>
        <end position="78"/>
    </location>
</feature>
<protein>
    <submittedName>
        <fullName evidence="3">Uncharacterized protein</fullName>
    </submittedName>
</protein>
<proteinExistence type="predicted"/>
<keyword evidence="1" id="KW-0812">Transmembrane</keyword>
<feature type="transmembrane region" description="Helical" evidence="1">
    <location>
        <begin position="120"/>
        <end position="146"/>
    </location>
</feature>
<feature type="chain" id="PRO_5045242799" evidence="2">
    <location>
        <begin position="31"/>
        <end position="223"/>
    </location>
</feature>
<accession>A0ABR7EW47</accession>
<evidence type="ECO:0000313" key="4">
    <source>
        <dbReference type="Proteomes" id="UP000647235"/>
    </source>
</evidence>
<dbReference type="EMBL" id="JACOOY010000011">
    <property type="protein sequence ID" value="MBC5665503.1"/>
    <property type="molecule type" value="Genomic_DNA"/>
</dbReference>
<feature type="signal peptide" evidence="2">
    <location>
        <begin position="1"/>
        <end position="30"/>
    </location>
</feature>
<evidence type="ECO:0000313" key="3">
    <source>
        <dbReference type="EMBL" id="MBC5665503.1"/>
    </source>
</evidence>
<dbReference type="RefSeq" id="WP_117537790.1">
    <property type="nucleotide sequence ID" value="NZ_JACOOY010000011.1"/>
</dbReference>